<gene>
    <name evidence="2" type="ORF">C8261_03155</name>
</gene>
<evidence type="ECO:0000313" key="3">
    <source>
        <dbReference type="Proteomes" id="UP000241193"/>
    </source>
</evidence>
<proteinExistence type="predicted"/>
<evidence type="ECO:0000313" key="2">
    <source>
        <dbReference type="EMBL" id="PTD97688.1"/>
    </source>
</evidence>
<dbReference type="EMBL" id="PZKC01000002">
    <property type="protein sequence ID" value="PTD97688.1"/>
    <property type="molecule type" value="Genomic_DNA"/>
</dbReference>
<dbReference type="AlphaFoldDB" id="A0A2T4IIU2"/>
<dbReference type="InterPro" id="IPR012675">
    <property type="entry name" value="Beta-grasp_dom_sf"/>
</dbReference>
<organism evidence="2 3">
    <name type="scientific">Pseudothauera lacus</name>
    <dbReference type="NCBI Taxonomy" id="2136175"/>
    <lineage>
        <taxon>Bacteria</taxon>
        <taxon>Pseudomonadati</taxon>
        <taxon>Pseudomonadota</taxon>
        <taxon>Betaproteobacteria</taxon>
        <taxon>Rhodocyclales</taxon>
        <taxon>Zoogloeaceae</taxon>
        <taxon>Pseudothauera</taxon>
    </lineage>
</organism>
<dbReference type="GO" id="GO:0051537">
    <property type="term" value="F:2 iron, 2 sulfur cluster binding"/>
    <property type="evidence" value="ECO:0007669"/>
    <property type="project" value="InterPro"/>
</dbReference>
<reference evidence="2 3" key="1">
    <citation type="submission" date="2018-03" db="EMBL/GenBank/DDBJ databases">
        <authorList>
            <person name="Keele B.F."/>
        </authorList>
    </citation>
    <scope>NUCLEOTIDE SEQUENCE [LARGE SCALE GENOMIC DNA]</scope>
    <source>
        <strain evidence="2 3">D20</strain>
    </source>
</reference>
<dbReference type="PROSITE" id="PS51085">
    <property type="entry name" value="2FE2S_FER_2"/>
    <property type="match status" value="1"/>
</dbReference>
<evidence type="ECO:0000259" key="1">
    <source>
        <dbReference type="PROSITE" id="PS51085"/>
    </source>
</evidence>
<dbReference type="PROSITE" id="PS00197">
    <property type="entry name" value="2FE2S_FER_1"/>
    <property type="match status" value="1"/>
</dbReference>
<dbReference type="RefSeq" id="WP_107492208.1">
    <property type="nucleotide sequence ID" value="NZ_PZKC01000002.1"/>
</dbReference>
<dbReference type="Pfam" id="PF00111">
    <property type="entry name" value="Fer2"/>
    <property type="match status" value="1"/>
</dbReference>
<dbReference type="SUPFAM" id="SSF54292">
    <property type="entry name" value="2Fe-2S ferredoxin-like"/>
    <property type="match status" value="1"/>
</dbReference>
<dbReference type="Gene3D" id="3.10.20.30">
    <property type="match status" value="1"/>
</dbReference>
<comment type="caution">
    <text evidence="2">The sequence shown here is derived from an EMBL/GenBank/DDBJ whole genome shotgun (WGS) entry which is preliminary data.</text>
</comment>
<dbReference type="InterPro" id="IPR036010">
    <property type="entry name" value="2Fe-2S_ferredoxin-like_sf"/>
</dbReference>
<dbReference type="Proteomes" id="UP000241193">
    <property type="component" value="Unassembled WGS sequence"/>
</dbReference>
<accession>A0A2T4IIU2</accession>
<name>A0A2T4IIU2_9RHOO</name>
<reference evidence="2 3" key="2">
    <citation type="submission" date="2018-04" db="EMBL/GenBank/DDBJ databases">
        <title>Thauera lacus sp. nov., isolated from an saline lake in Inner Mongolia, China.</title>
        <authorList>
            <person name="Liang Q.-Y."/>
        </authorList>
    </citation>
    <scope>NUCLEOTIDE SEQUENCE [LARGE SCALE GENOMIC DNA]</scope>
    <source>
        <strain evidence="2 3">D20</strain>
    </source>
</reference>
<dbReference type="OrthoDB" id="9133614at2"/>
<keyword evidence="3" id="KW-1185">Reference proteome</keyword>
<feature type="domain" description="2Fe-2S ferredoxin-type" evidence="1">
    <location>
        <begin position="2"/>
        <end position="116"/>
    </location>
</feature>
<dbReference type="InterPro" id="IPR001041">
    <property type="entry name" value="2Fe-2S_ferredoxin-type"/>
</dbReference>
<protein>
    <submittedName>
        <fullName evidence="2">Ferredoxin</fullName>
    </submittedName>
</protein>
<dbReference type="CDD" id="cd00207">
    <property type="entry name" value="fer2"/>
    <property type="match status" value="1"/>
</dbReference>
<dbReference type="InterPro" id="IPR006058">
    <property type="entry name" value="2Fe2S_fd_BS"/>
</dbReference>
<sequence length="116" mass="12919">MPNVTFSSPIHKDKTVYAVAGSHTQTILKIAKDNHIPIDFSCEDGECATCMVKVTVLSKKGAMAGPLTDKEVLVLKEHKKISAEQIEAMRVDDVVHTPWRLACQLILRDEDLLVEY</sequence>